<dbReference type="Pfam" id="PF08448">
    <property type="entry name" value="PAS_4"/>
    <property type="match status" value="1"/>
</dbReference>
<accession>A0A562PKE6</accession>
<dbReference type="InterPro" id="IPR000160">
    <property type="entry name" value="GGDEF_dom"/>
</dbReference>
<dbReference type="Gene3D" id="3.30.450.20">
    <property type="entry name" value="PAS domain"/>
    <property type="match status" value="1"/>
</dbReference>
<dbReference type="CDD" id="cd00130">
    <property type="entry name" value="PAS"/>
    <property type="match status" value="1"/>
</dbReference>
<dbReference type="OrthoDB" id="9813903at2"/>
<dbReference type="NCBIfam" id="TIGR00254">
    <property type="entry name" value="GGDEF"/>
    <property type="match status" value="1"/>
</dbReference>
<dbReference type="PANTHER" id="PTHR44757:SF2">
    <property type="entry name" value="BIOFILM ARCHITECTURE MAINTENANCE PROTEIN MBAA"/>
    <property type="match status" value="1"/>
</dbReference>
<evidence type="ECO:0000313" key="5">
    <source>
        <dbReference type="Proteomes" id="UP000315112"/>
    </source>
</evidence>
<evidence type="ECO:0000259" key="2">
    <source>
        <dbReference type="PROSITE" id="PS50887"/>
    </source>
</evidence>
<dbReference type="Gene3D" id="3.30.70.270">
    <property type="match status" value="1"/>
</dbReference>
<dbReference type="InterPro" id="IPR013656">
    <property type="entry name" value="PAS_4"/>
</dbReference>
<dbReference type="NCBIfam" id="TIGR00229">
    <property type="entry name" value="sensory_box"/>
    <property type="match status" value="1"/>
</dbReference>
<dbReference type="Proteomes" id="UP000315112">
    <property type="component" value="Unassembled WGS sequence"/>
</dbReference>
<dbReference type="RefSeq" id="WP_145878433.1">
    <property type="nucleotide sequence ID" value="NZ_CP046904.1"/>
</dbReference>
<reference evidence="4 5" key="1">
    <citation type="journal article" date="2015" name="Stand. Genomic Sci.">
        <title>Genomic Encyclopedia of Bacterial and Archaeal Type Strains, Phase III: the genomes of soil and plant-associated and newly described type strains.</title>
        <authorList>
            <person name="Whitman W.B."/>
            <person name="Woyke T."/>
            <person name="Klenk H.P."/>
            <person name="Zhou Y."/>
            <person name="Lilburn T.G."/>
            <person name="Beck B.J."/>
            <person name="De Vos P."/>
            <person name="Vandamme P."/>
            <person name="Eisen J.A."/>
            <person name="Garrity G."/>
            <person name="Hugenholtz P."/>
            <person name="Kyrpides N.C."/>
        </authorList>
    </citation>
    <scope>NUCLEOTIDE SEQUENCE [LARGE SCALE GENOMIC DNA]</scope>
    <source>
        <strain evidence="4 5">CGMCC 1.10685</strain>
    </source>
</reference>
<evidence type="ECO:0000259" key="1">
    <source>
        <dbReference type="PROSITE" id="PS50112"/>
    </source>
</evidence>
<evidence type="ECO:0000313" key="4">
    <source>
        <dbReference type="EMBL" id="TWI44887.1"/>
    </source>
</evidence>
<dbReference type="InterPro" id="IPR035965">
    <property type="entry name" value="PAS-like_dom_sf"/>
</dbReference>
<dbReference type="InterPro" id="IPR052155">
    <property type="entry name" value="Biofilm_reg_signaling"/>
</dbReference>
<dbReference type="PROSITE" id="PS50112">
    <property type="entry name" value="PAS"/>
    <property type="match status" value="1"/>
</dbReference>
<feature type="domain" description="GGDEF" evidence="2">
    <location>
        <begin position="272"/>
        <end position="404"/>
    </location>
</feature>
<dbReference type="InterPro" id="IPR000014">
    <property type="entry name" value="PAS"/>
</dbReference>
<feature type="domain" description="PAS" evidence="1">
    <location>
        <begin position="114"/>
        <end position="184"/>
    </location>
</feature>
<protein>
    <submittedName>
        <fullName evidence="3 4">Diguanylate cyclase</fullName>
    </submittedName>
</protein>
<dbReference type="EMBL" id="CP046904">
    <property type="protein sequence ID" value="QGZ42332.1"/>
    <property type="molecule type" value="Genomic_DNA"/>
</dbReference>
<reference evidence="4" key="2">
    <citation type="submission" date="2019-07" db="EMBL/GenBank/DDBJ databases">
        <authorList>
            <person name="Whitman W."/>
            <person name="Huntemann M."/>
            <person name="Clum A."/>
            <person name="Pillay M."/>
            <person name="Palaniappan K."/>
            <person name="Varghese N."/>
            <person name="Mikhailova N."/>
            <person name="Stamatis D."/>
            <person name="Reddy T."/>
            <person name="Daum C."/>
            <person name="Shapiro N."/>
            <person name="Ivanova N."/>
            <person name="Kyrpides N."/>
            <person name="Woyke T."/>
        </authorList>
    </citation>
    <scope>NUCLEOTIDE SEQUENCE</scope>
    <source>
        <strain evidence="4">CGMCC 1.10685</strain>
    </source>
</reference>
<dbReference type="PROSITE" id="PS50887">
    <property type="entry name" value="GGDEF"/>
    <property type="match status" value="1"/>
</dbReference>
<dbReference type="SUPFAM" id="SSF55785">
    <property type="entry name" value="PYP-like sensor domain (PAS domain)"/>
    <property type="match status" value="1"/>
</dbReference>
<sequence length="404" mass="42599">MNTVPSSHLSAVWTTDGVGRCLSVLASIDGLLPPMCGVALPAWIDAVRADATCSGAVAEAIGAAWPFHAELPLRCLDGATRHVVISGIPHAGGYSGMLVDVTTQHAALERARRAAAEHVLLVENSSDLIAHCGPDGRYVAISPSYTAMMGWERSDMIGRLVTEFLHPDDQAPAHDALLRIFAGAVLPDVVEVRKRHRDGHYIAVGTNARGVTDPATGANRGAVLVSRDITRDKETIRKLELRVTRDALTGLPNRTWINERVQAMLAQASGAAQATVLFIDLNGFKAVNDTLGHAAGDELLRQVGKRLQACMRPGDAVGRLGGDEFVVAAACSDRSAAAAIAQRLLDALKAPFAVGETDVRVGAAIGISLHRAGPTTAAALLEQADSAMYAAKRLGDGGYRFFES</sequence>
<reference evidence="3 6" key="3">
    <citation type="submission" date="2019-12" db="EMBL/GenBank/DDBJ databases">
        <title>Draft Genome Sequences of Six Type Strains of the Genus Massilia.</title>
        <authorList>
            <person name="Miess H."/>
            <person name="Frediansyah A."/>
            <person name="Goeker M."/>
            <person name="Gross H."/>
        </authorList>
    </citation>
    <scope>NUCLEOTIDE SEQUENCE [LARGE SCALE GENOMIC DNA]</scope>
    <source>
        <strain evidence="3 6">DSM 26639</strain>
    </source>
</reference>
<gene>
    <name evidence="3" type="ORF">GO485_27060</name>
    <name evidence="4" type="ORF">IP92_04061</name>
</gene>
<dbReference type="InterPro" id="IPR029787">
    <property type="entry name" value="Nucleotide_cyclase"/>
</dbReference>
<proteinExistence type="predicted"/>
<dbReference type="EMBL" id="VLKW01000008">
    <property type="protein sequence ID" value="TWI44887.1"/>
    <property type="molecule type" value="Genomic_DNA"/>
</dbReference>
<dbReference type="SUPFAM" id="SSF55073">
    <property type="entry name" value="Nucleotide cyclase"/>
    <property type="match status" value="1"/>
</dbReference>
<evidence type="ECO:0000313" key="6">
    <source>
        <dbReference type="Proteomes" id="UP000437862"/>
    </source>
</evidence>
<dbReference type="AlphaFoldDB" id="A0A562PKE6"/>
<keyword evidence="6" id="KW-1185">Reference proteome</keyword>
<dbReference type="PANTHER" id="PTHR44757">
    <property type="entry name" value="DIGUANYLATE CYCLASE DGCP"/>
    <property type="match status" value="1"/>
</dbReference>
<dbReference type="Proteomes" id="UP000437862">
    <property type="component" value="Chromosome"/>
</dbReference>
<dbReference type="InterPro" id="IPR043128">
    <property type="entry name" value="Rev_trsase/Diguanyl_cyclase"/>
</dbReference>
<evidence type="ECO:0000313" key="3">
    <source>
        <dbReference type="EMBL" id="QGZ42332.1"/>
    </source>
</evidence>
<organism evidence="4 5">
    <name type="scientific">Pseudoduganella flava</name>
    <dbReference type="NCBI Taxonomy" id="871742"/>
    <lineage>
        <taxon>Bacteria</taxon>
        <taxon>Pseudomonadati</taxon>
        <taxon>Pseudomonadota</taxon>
        <taxon>Betaproteobacteria</taxon>
        <taxon>Burkholderiales</taxon>
        <taxon>Oxalobacteraceae</taxon>
        <taxon>Telluria group</taxon>
        <taxon>Pseudoduganella</taxon>
    </lineage>
</organism>
<dbReference type="Pfam" id="PF00990">
    <property type="entry name" value="GGDEF"/>
    <property type="match status" value="1"/>
</dbReference>
<name>A0A562PKE6_9BURK</name>
<dbReference type="SMART" id="SM00091">
    <property type="entry name" value="PAS"/>
    <property type="match status" value="1"/>
</dbReference>
<dbReference type="SMART" id="SM00267">
    <property type="entry name" value="GGDEF"/>
    <property type="match status" value="1"/>
</dbReference>
<dbReference type="CDD" id="cd01949">
    <property type="entry name" value="GGDEF"/>
    <property type="match status" value="1"/>
</dbReference>